<gene>
    <name evidence="1" type="ORF">N5C70_27295</name>
</gene>
<dbReference type="RefSeq" id="WP_280069707.1">
    <property type="nucleotide sequence ID" value="NZ_JAOCBV010000002.1"/>
</dbReference>
<protein>
    <submittedName>
        <fullName evidence="1">Uncharacterized protein</fullName>
    </submittedName>
</protein>
<evidence type="ECO:0000313" key="2">
    <source>
        <dbReference type="Proteomes" id="UP001160152"/>
    </source>
</evidence>
<comment type="caution">
    <text evidence="1">The sequence shown here is derived from an EMBL/GenBank/DDBJ whole genome shotgun (WGS) entry which is preliminary data.</text>
</comment>
<accession>A0ABD4YNR6</accession>
<dbReference type="Proteomes" id="UP001160152">
    <property type="component" value="Unassembled WGS sequence"/>
</dbReference>
<dbReference type="InterPro" id="IPR011990">
    <property type="entry name" value="TPR-like_helical_dom_sf"/>
</dbReference>
<evidence type="ECO:0000313" key="1">
    <source>
        <dbReference type="EMBL" id="MDH0760370.1"/>
    </source>
</evidence>
<proteinExistence type="predicted"/>
<organism evidence="1 2">
    <name type="scientific">Pseudomonas juntendi</name>
    <dbReference type="NCBI Taxonomy" id="2666183"/>
    <lineage>
        <taxon>Bacteria</taxon>
        <taxon>Pseudomonadati</taxon>
        <taxon>Pseudomonadota</taxon>
        <taxon>Gammaproteobacteria</taxon>
        <taxon>Pseudomonadales</taxon>
        <taxon>Pseudomonadaceae</taxon>
        <taxon>Pseudomonas</taxon>
    </lineage>
</organism>
<dbReference type="SUPFAM" id="SSF48452">
    <property type="entry name" value="TPR-like"/>
    <property type="match status" value="1"/>
</dbReference>
<dbReference type="AlphaFoldDB" id="A0ABD4YNR6"/>
<reference evidence="1 2" key="1">
    <citation type="submission" date="2022-09" db="EMBL/GenBank/DDBJ databases">
        <title>Intensive care unit water sources are persistently colonized with multi-drug resistant bacteria and are the site of extensive horizontal gene transfer of antibiotic resistance genes.</title>
        <authorList>
            <person name="Diorio-Toth L."/>
        </authorList>
    </citation>
    <scope>NUCLEOTIDE SEQUENCE [LARGE SCALE GENOMIC DNA]</scope>
    <source>
        <strain evidence="1 2">GD03901</strain>
    </source>
</reference>
<name>A0ABD4YNR6_9PSED</name>
<dbReference type="EMBL" id="JAOCBV010000002">
    <property type="protein sequence ID" value="MDH0760370.1"/>
    <property type="molecule type" value="Genomic_DNA"/>
</dbReference>
<sequence length="418" mass="47337">MSDFLTELYPMLRLKHGSTTSLPPAWQRISVVISVLFSIKPIHIDWDQRAISIQSDWEFAMSKYLDTAGRYHVENFVPFLFADLRMQPAHVADLVMSRAKYAAKILSAIAPIKYCRALDVVAYGLGFSTWFDFRRHLREVDDGVPASDSWCTKMAAAFLLLGCRDANVRIPIEHLQGVELIAKRISIITGLPRTKVLDQLCARLCSAGTWAEVVNRSPLHASEPLYTFSVRWGHFEESPACRQLSEDMYEIRDGSGSMEFVQWLEFTVSVQPTFIEGAMQLGWYYLTTGQAAKALAVTGYSAEHMISLIPDEYYGDVSYWGTCNRPFLRLLNTRMLAHESLGQFTSALLVAECLLGFSPTDGMLTRFEIMRLLKKMGRADLALEWGKYIRKLSYTWEPILRDQFLSELVGAPVAPSNL</sequence>